<dbReference type="Proteomes" id="UP001320706">
    <property type="component" value="Unassembled WGS sequence"/>
</dbReference>
<proteinExistence type="predicted"/>
<comment type="caution">
    <text evidence="1">The sequence shown here is derived from an EMBL/GenBank/DDBJ whole genome shotgun (WGS) entry which is preliminary data.</text>
</comment>
<sequence length="442" mass="46664">MKTSSLLLSAAALASSASAIATISAKGAKFFTSDGNQFFIKGVAYQLTPDDPLVNSTQCALDSALMKTLGANTIRVYHVDPNGDHSDCMSTFADDGIYLFVDLDTFTTQINPDNPTWNQTQYSAFQKVMDEFQQFDNTAGFFVGNEVLTTGNNSIAAPYVKAAARDMKSYRDSKGYRTIPIGYSAADIASLRPNLQNYLACGTNTSEALDFFSLNAYEWCGESSYTTSGYSQLNENVTDYNIPIFFSETGCNTPAPRTFEDQAAIFGSQMDPYWSGAIIYEWIEESNNYGLISYGPSVAATATDAPPDGYTRTGTPTPISPDFTNLSNQWKTLSPSGISASAYTPSNSPPACPAYTSALWEVNGNVALPTLGQTYDAQVQSSITAGTAASKTGSGSAAATGSSTASGAAASASASGMASPGKEIAGMGVGLVGVMLGFIWWL</sequence>
<organism evidence="1 2">
    <name type="scientific">Zalaria obscura</name>
    <dbReference type="NCBI Taxonomy" id="2024903"/>
    <lineage>
        <taxon>Eukaryota</taxon>
        <taxon>Fungi</taxon>
        <taxon>Dikarya</taxon>
        <taxon>Ascomycota</taxon>
        <taxon>Pezizomycotina</taxon>
        <taxon>Dothideomycetes</taxon>
        <taxon>Dothideomycetidae</taxon>
        <taxon>Dothideales</taxon>
        <taxon>Zalariaceae</taxon>
        <taxon>Zalaria</taxon>
    </lineage>
</organism>
<reference evidence="1" key="1">
    <citation type="submission" date="2024-02" db="EMBL/GenBank/DDBJ databases">
        <title>Metagenome Assembled Genome of Zalaria obscura JY119.</title>
        <authorList>
            <person name="Vighnesh L."/>
            <person name="Jagadeeshwari U."/>
            <person name="Venkata Ramana C."/>
            <person name="Sasikala C."/>
        </authorList>
    </citation>
    <scope>NUCLEOTIDE SEQUENCE</scope>
    <source>
        <strain evidence="1">JY119</strain>
    </source>
</reference>
<keyword evidence="2" id="KW-1185">Reference proteome</keyword>
<evidence type="ECO:0000313" key="2">
    <source>
        <dbReference type="Proteomes" id="UP001320706"/>
    </source>
</evidence>
<evidence type="ECO:0000313" key="1">
    <source>
        <dbReference type="EMBL" id="KAK8217507.1"/>
    </source>
</evidence>
<protein>
    <submittedName>
        <fullName evidence="1">Uncharacterized protein</fullName>
    </submittedName>
</protein>
<gene>
    <name evidence="1" type="ORF">M8818_001265</name>
</gene>
<accession>A0ACC3SKN9</accession>
<dbReference type="EMBL" id="JAMKPW020000005">
    <property type="protein sequence ID" value="KAK8217507.1"/>
    <property type="molecule type" value="Genomic_DNA"/>
</dbReference>
<name>A0ACC3SKN9_9PEZI</name>